<sequence length="69" mass="7658">MPIAPAVKLSRSATETNASHAERRSKLRGMHAILAWMPRVGFSPRMRLPWRHAVDAPLESIRVADTLAA</sequence>
<evidence type="ECO:0000313" key="3">
    <source>
        <dbReference type="Proteomes" id="UP001499954"/>
    </source>
</evidence>
<comment type="caution">
    <text evidence="2">The sequence shown here is derived from an EMBL/GenBank/DDBJ whole genome shotgun (WGS) entry which is preliminary data.</text>
</comment>
<evidence type="ECO:0000256" key="1">
    <source>
        <dbReference type="SAM" id="MobiDB-lite"/>
    </source>
</evidence>
<reference evidence="3" key="1">
    <citation type="journal article" date="2019" name="Int. J. Syst. Evol. Microbiol.">
        <title>The Global Catalogue of Microorganisms (GCM) 10K type strain sequencing project: providing services to taxonomists for standard genome sequencing and annotation.</title>
        <authorList>
            <consortium name="The Broad Institute Genomics Platform"/>
            <consortium name="The Broad Institute Genome Sequencing Center for Infectious Disease"/>
            <person name="Wu L."/>
            <person name="Ma J."/>
        </authorList>
    </citation>
    <scope>NUCLEOTIDE SEQUENCE [LARGE SCALE GENOMIC DNA]</scope>
    <source>
        <strain evidence="3">JCM 13584</strain>
    </source>
</reference>
<feature type="region of interest" description="Disordered" evidence="1">
    <location>
        <begin position="1"/>
        <end position="24"/>
    </location>
</feature>
<keyword evidence="3" id="KW-1185">Reference proteome</keyword>
<gene>
    <name evidence="2" type="ORF">GCM10009717_37630</name>
</gene>
<protein>
    <submittedName>
        <fullName evidence="2">Uncharacterized protein</fullName>
    </submittedName>
</protein>
<evidence type="ECO:0000313" key="2">
    <source>
        <dbReference type="EMBL" id="GAA1967170.1"/>
    </source>
</evidence>
<dbReference type="EMBL" id="BAAAMK010000011">
    <property type="protein sequence ID" value="GAA1967170.1"/>
    <property type="molecule type" value="Genomic_DNA"/>
</dbReference>
<organism evidence="2 3">
    <name type="scientific">Agromyces allii</name>
    <dbReference type="NCBI Taxonomy" id="393607"/>
    <lineage>
        <taxon>Bacteria</taxon>
        <taxon>Bacillati</taxon>
        <taxon>Actinomycetota</taxon>
        <taxon>Actinomycetes</taxon>
        <taxon>Micrococcales</taxon>
        <taxon>Microbacteriaceae</taxon>
        <taxon>Agromyces</taxon>
    </lineage>
</organism>
<name>A0ABP5CS34_9MICO</name>
<proteinExistence type="predicted"/>
<dbReference type="Proteomes" id="UP001499954">
    <property type="component" value="Unassembled WGS sequence"/>
</dbReference>
<accession>A0ABP5CS34</accession>